<dbReference type="InterPro" id="IPR011335">
    <property type="entry name" value="Restrct_endonuc-II-like"/>
</dbReference>
<dbReference type="InterPro" id="IPR007569">
    <property type="entry name" value="DUF559"/>
</dbReference>
<keyword evidence="2" id="KW-0255">Endonuclease</keyword>
<reference evidence="2 3" key="1">
    <citation type="submission" date="2021-08" db="EMBL/GenBank/DDBJ databases">
        <title>Comparative Genomics Analysis of the Genus Qipengyuania Reveals Extensive Genetic Diversity and Metabolic Versatility, Including the Description of Fifteen Novel Species.</title>
        <authorList>
            <person name="Liu Y."/>
        </authorList>
    </citation>
    <scope>NUCLEOTIDE SEQUENCE [LARGE SCALE GENOMIC DNA]</scope>
    <source>
        <strain evidence="2 3">YG27</strain>
    </source>
</reference>
<feature type="domain" description="DUF559" evidence="1">
    <location>
        <begin position="3"/>
        <end position="95"/>
    </location>
</feature>
<dbReference type="PANTHER" id="PTHR38590">
    <property type="entry name" value="BLL0828 PROTEIN"/>
    <property type="match status" value="1"/>
</dbReference>
<organism evidence="2 3">
    <name type="scientific">Qipengyuania mesophila</name>
    <dbReference type="NCBI Taxonomy" id="2867246"/>
    <lineage>
        <taxon>Bacteria</taxon>
        <taxon>Pseudomonadati</taxon>
        <taxon>Pseudomonadota</taxon>
        <taxon>Alphaproteobacteria</taxon>
        <taxon>Sphingomonadales</taxon>
        <taxon>Erythrobacteraceae</taxon>
        <taxon>Qipengyuania</taxon>
    </lineage>
</organism>
<evidence type="ECO:0000259" key="1">
    <source>
        <dbReference type="Pfam" id="PF04480"/>
    </source>
</evidence>
<dbReference type="Proteomes" id="UP000782554">
    <property type="component" value="Unassembled WGS sequence"/>
</dbReference>
<dbReference type="RefSeq" id="WP_221600273.1">
    <property type="nucleotide sequence ID" value="NZ_JAIGNU010000001.1"/>
</dbReference>
<comment type="caution">
    <text evidence="2">The sequence shown here is derived from an EMBL/GenBank/DDBJ whole genome shotgun (WGS) entry which is preliminary data.</text>
</comment>
<keyword evidence="2" id="KW-0540">Nuclease</keyword>
<dbReference type="SUPFAM" id="SSF52980">
    <property type="entry name" value="Restriction endonuclease-like"/>
    <property type="match status" value="1"/>
</dbReference>
<keyword evidence="3" id="KW-1185">Reference proteome</keyword>
<evidence type="ECO:0000313" key="3">
    <source>
        <dbReference type="Proteomes" id="UP000782554"/>
    </source>
</evidence>
<sequence>MSLPEVLLWRELRRQSEVKFRRQHPIGRYVLDFYCASAKICVEIDGIAHEMGDRARRDAARDEWLGDRGIEVLRIPASDVLKSPSEIVEALMRTCRR</sequence>
<keyword evidence="2" id="KW-0378">Hydrolase</keyword>
<dbReference type="EMBL" id="JAIGNU010000001">
    <property type="protein sequence ID" value="MBX7500188.1"/>
    <property type="molecule type" value="Genomic_DNA"/>
</dbReference>
<dbReference type="GO" id="GO:0004519">
    <property type="term" value="F:endonuclease activity"/>
    <property type="evidence" value="ECO:0007669"/>
    <property type="project" value="UniProtKB-KW"/>
</dbReference>
<dbReference type="PANTHER" id="PTHR38590:SF1">
    <property type="entry name" value="BLL0828 PROTEIN"/>
    <property type="match status" value="1"/>
</dbReference>
<protein>
    <submittedName>
        <fullName evidence="2">Endonuclease domain-containing protein</fullName>
    </submittedName>
</protein>
<gene>
    <name evidence="2" type="ORF">K3181_01860</name>
</gene>
<evidence type="ECO:0000313" key="2">
    <source>
        <dbReference type="EMBL" id="MBX7500188.1"/>
    </source>
</evidence>
<proteinExistence type="predicted"/>
<dbReference type="Pfam" id="PF04480">
    <property type="entry name" value="DUF559"/>
    <property type="match status" value="1"/>
</dbReference>
<dbReference type="Gene3D" id="3.40.960.10">
    <property type="entry name" value="VSR Endonuclease"/>
    <property type="match status" value="1"/>
</dbReference>
<dbReference type="InterPro" id="IPR047216">
    <property type="entry name" value="Endonuclease_DUF559_bact"/>
</dbReference>
<name>A0ABS7JRG1_9SPHN</name>
<accession>A0ABS7JRG1</accession>